<keyword evidence="7 9" id="KW-0472">Membrane</keyword>
<comment type="subunit">
    <text evidence="9">The complex comprises the extracytoplasmic solute receptor protein and the two transmembrane proteins.</text>
</comment>
<evidence type="ECO:0000256" key="6">
    <source>
        <dbReference type="ARBA" id="ARBA00022989"/>
    </source>
</evidence>
<evidence type="ECO:0000256" key="9">
    <source>
        <dbReference type="RuleBase" id="RU369079"/>
    </source>
</evidence>
<dbReference type="InterPro" id="IPR007387">
    <property type="entry name" value="TRAP_DctQ"/>
</dbReference>
<dbReference type="GO" id="GO:0005886">
    <property type="term" value="C:plasma membrane"/>
    <property type="evidence" value="ECO:0007669"/>
    <property type="project" value="UniProtKB-SubCell"/>
</dbReference>
<comment type="function">
    <text evidence="9">Part of the tripartite ATP-independent periplasmic (TRAP) transport system.</text>
</comment>
<dbReference type="Pfam" id="PF04290">
    <property type="entry name" value="DctQ"/>
    <property type="match status" value="1"/>
</dbReference>
<name>A0A3N1L0V4_9PROT</name>
<accession>A0A3N1L0V4</accession>
<protein>
    <recommendedName>
        <fullName evidence="9">TRAP transporter small permease protein</fullName>
    </recommendedName>
</protein>
<keyword evidence="3" id="KW-1003">Cell membrane</keyword>
<keyword evidence="12" id="KW-1185">Reference proteome</keyword>
<evidence type="ECO:0000313" key="12">
    <source>
        <dbReference type="Proteomes" id="UP000278222"/>
    </source>
</evidence>
<feature type="transmembrane region" description="Helical" evidence="9">
    <location>
        <begin position="84"/>
        <end position="105"/>
    </location>
</feature>
<dbReference type="Proteomes" id="UP000278222">
    <property type="component" value="Unassembled WGS sequence"/>
</dbReference>
<reference evidence="11 12" key="1">
    <citation type="submission" date="2018-11" db="EMBL/GenBank/DDBJ databases">
        <title>Genomic Encyclopedia of Type Strains, Phase IV (KMG-IV): sequencing the most valuable type-strain genomes for metagenomic binning, comparative biology and taxonomic classification.</title>
        <authorList>
            <person name="Goeker M."/>
        </authorList>
    </citation>
    <scope>NUCLEOTIDE SEQUENCE [LARGE SCALE GENOMIC DNA]</scope>
    <source>
        <strain evidence="11 12">DSM 5900</strain>
    </source>
</reference>
<keyword evidence="5 9" id="KW-0812">Transmembrane</keyword>
<evidence type="ECO:0000313" key="11">
    <source>
        <dbReference type="EMBL" id="ROP83145.1"/>
    </source>
</evidence>
<dbReference type="RefSeq" id="WP_170216662.1">
    <property type="nucleotide sequence ID" value="NZ_RJKX01000017.1"/>
</dbReference>
<evidence type="ECO:0000256" key="2">
    <source>
        <dbReference type="ARBA" id="ARBA00022448"/>
    </source>
</evidence>
<keyword evidence="6 9" id="KW-1133">Transmembrane helix</keyword>
<evidence type="ECO:0000256" key="7">
    <source>
        <dbReference type="ARBA" id="ARBA00023136"/>
    </source>
</evidence>
<evidence type="ECO:0000256" key="1">
    <source>
        <dbReference type="ARBA" id="ARBA00004429"/>
    </source>
</evidence>
<comment type="similarity">
    <text evidence="8 9">Belongs to the TRAP transporter small permease family.</text>
</comment>
<dbReference type="GO" id="GO:0022857">
    <property type="term" value="F:transmembrane transporter activity"/>
    <property type="evidence" value="ECO:0007669"/>
    <property type="project" value="UniProtKB-UniRule"/>
</dbReference>
<feature type="transmembrane region" description="Helical" evidence="9">
    <location>
        <begin position="127"/>
        <end position="147"/>
    </location>
</feature>
<sequence>MGRVLDHIETWIVGILGLAMLAVAIAQVLARYVLPWLVAGGGEEIVVYLFVWAAMIACAGAAARTAHIRADLLLRALSPRQLRIVELINAIAAAGFCALLVWYGWEVVDIALLIDERSQTGISFPMWIYYLALPAGALLMLIAYVGVIHRILTGRAAAAPRAVTIEDGI</sequence>
<organism evidence="11 12">
    <name type="scientific">Stella humosa</name>
    <dbReference type="NCBI Taxonomy" id="94"/>
    <lineage>
        <taxon>Bacteria</taxon>
        <taxon>Pseudomonadati</taxon>
        <taxon>Pseudomonadota</taxon>
        <taxon>Alphaproteobacteria</taxon>
        <taxon>Rhodospirillales</taxon>
        <taxon>Stellaceae</taxon>
        <taxon>Stella</taxon>
    </lineage>
</organism>
<gene>
    <name evidence="11" type="ORF">EDC65_4676</name>
</gene>
<evidence type="ECO:0000259" key="10">
    <source>
        <dbReference type="Pfam" id="PF04290"/>
    </source>
</evidence>
<dbReference type="PANTHER" id="PTHR35011:SF2">
    <property type="entry name" value="2,3-DIKETO-L-GULONATE TRAP TRANSPORTER SMALL PERMEASE PROTEIN YIAM"/>
    <property type="match status" value="1"/>
</dbReference>
<dbReference type="GO" id="GO:0015740">
    <property type="term" value="P:C4-dicarboxylate transport"/>
    <property type="evidence" value="ECO:0007669"/>
    <property type="project" value="TreeGrafter"/>
</dbReference>
<feature type="domain" description="Tripartite ATP-independent periplasmic transporters DctQ component" evidence="10">
    <location>
        <begin position="20"/>
        <end position="152"/>
    </location>
</feature>
<evidence type="ECO:0000256" key="8">
    <source>
        <dbReference type="ARBA" id="ARBA00038436"/>
    </source>
</evidence>
<evidence type="ECO:0000256" key="5">
    <source>
        <dbReference type="ARBA" id="ARBA00022692"/>
    </source>
</evidence>
<dbReference type="InterPro" id="IPR055348">
    <property type="entry name" value="DctQ"/>
</dbReference>
<evidence type="ECO:0000256" key="3">
    <source>
        <dbReference type="ARBA" id="ARBA00022475"/>
    </source>
</evidence>
<dbReference type="PANTHER" id="PTHR35011">
    <property type="entry name" value="2,3-DIKETO-L-GULONATE TRAP TRANSPORTER SMALL PERMEASE PROTEIN YIAM"/>
    <property type="match status" value="1"/>
</dbReference>
<proteinExistence type="inferred from homology"/>
<feature type="transmembrane region" description="Helical" evidence="9">
    <location>
        <begin position="45"/>
        <end position="63"/>
    </location>
</feature>
<comment type="subcellular location">
    <subcellularLocation>
        <location evidence="1 9">Cell inner membrane</location>
        <topology evidence="1 9">Multi-pass membrane protein</topology>
    </subcellularLocation>
</comment>
<dbReference type="AlphaFoldDB" id="A0A3N1L0V4"/>
<evidence type="ECO:0000256" key="4">
    <source>
        <dbReference type="ARBA" id="ARBA00022519"/>
    </source>
</evidence>
<comment type="caution">
    <text evidence="11">The sequence shown here is derived from an EMBL/GenBank/DDBJ whole genome shotgun (WGS) entry which is preliminary data.</text>
</comment>
<keyword evidence="2 9" id="KW-0813">Transport</keyword>
<feature type="transmembrane region" description="Helical" evidence="9">
    <location>
        <begin position="12"/>
        <end position="33"/>
    </location>
</feature>
<keyword evidence="4 9" id="KW-0997">Cell inner membrane</keyword>
<dbReference type="EMBL" id="RJKX01000017">
    <property type="protein sequence ID" value="ROP83145.1"/>
    <property type="molecule type" value="Genomic_DNA"/>
</dbReference>